<sequence>MGSICDRCLQPSSGPAQEGEQPSTIVTSDIQVSVAKGPQAISVLADGPQDNTEQPDDGTEPPGIIRPQSPTEASSKTRGGAGIGALWTQASQRLTQQWGSVMERGEDKLPFKGAFYVQNRSDCAIRDDYAFEEKLGSGAFGTVYAARHLATQDMRAVKAIPRAKIRDLKQFKSEVAVLKTLDHPHVVRLYEVYEDKDEVYLVMELCRGGSVVERLAGRGGTVDEAEIAGWIRQLLRGVYYLHCHTPPIMHRDIKPDNMLFVTGRDDAPIKLIDFGMAGFGRASDGTSSRVVGTPHYMAPQVWQGQYDGACDLWSVGVVTYVLLSGTQPFPGASKQQISDKVMEGRFRMDGPQWKAISDDAKDLIRKLLRYDARERLTAEQALLHPWIDRPQPFQPLTREMVSSLRAFCRETRLTKAVLMTVASQVATEALVVYQQVFEQLDTDGDGTITLPEMEDALATHPELQEIGLSANQMFEELDTDGSGRVEYTEWLAAVIDKSLYEGDNILSNTFRIFDQDGNGLISASDLRDLLLTDEVARRVEEKHGEDEFFRRLDSDISTHGSIDFARFVDGMRQHAREQQTFLLTTAAAAAPVGASAAPSAPSSSSKPTLHQGTLEALSPTVDKSGQVGKKRMHSVTTDRRSGHTPRGST</sequence>
<evidence type="ECO:0000256" key="11">
    <source>
        <dbReference type="ARBA" id="ARBA00022837"/>
    </source>
</evidence>
<dbReference type="CDD" id="cd05117">
    <property type="entry name" value="STKc_CAMK"/>
    <property type="match status" value="1"/>
</dbReference>
<dbReference type="InterPro" id="IPR017441">
    <property type="entry name" value="Protein_kinase_ATP_BS"/>
</dbReference>
<dbReference type="PANTHER" id="PTHR24349">
    <property type="entry name" value="SERINE/THREONINE-PROTEIN KINASE"/>
    <property type="match status" value="1"/>
</dbReference>
<dbReference type="GO" id="GO:0004674">
    <property type="term" value="F:protein serine/threonine kinase activity"/>
    <property type="evidence" value="ECO:0007669"/>
    <property type="project" value="UniProtKB-KW"/>
</dbReference>
<evidence type="ECO:0000256" key="17">
    <source>
        <dbReference type="SAM" id="MobiDB-lite"/>
    </source>
</evidence>
<dbReference type="InterPro" id="IPR050205">
    <property type="entry name" value="CDPK_Ser/Thr_kinases"/>
</dbReference>
<feature type="compositionally biased region" description="Polar residues" evidence="17">
    <location>
        <begin position="68"/>
        <end position="77"/>
    </location>
</feature>
<keyword evidence="9 16" id="KW-0547">Nucleotide-binding</keyword>
<dbReference type="EMBL" id="CDMY01000477">
    <property type="protein sequence ID" value="CEM16449.1"/>
    <property type="molecule type" value="Genomic_DNA"/>
</dbReference>
<feature type="compositionally biased region" description="Low complexity" evidence="17">
    <location>
        <begin position="594"/>
        <end position="605"/>
    </location>
</feature>
<evidence type="ECO:0000256" key="12">
    <source>
        <dbReference type="ARBA" id="ARBA00022840"/>
    </source>
</evidence>
<dbReference type="PhylomeDB" id="A0A0G4FPT5"/>
<dbReference type="InterPro" id="IPR011009">
    <property type="entry name" value="Kinase-like_dom_sf"/>
</dbReference>
<accession>A0A0G4FPT5</accession>
<evidence type="ECO:0000256" key="16">
    <source>
        <dbReference type="PROSITE-ProRule" id="PRU10141"/>
    </source>
</evidence>
<dbReference type="Pfam" id="PF00069">
    <property type="entry name" value="Pkinase"/>
    <property type="match status" value="1"/>
</dbReference>
<protein>
    <recommendedName>
        <fullName evidence="4">non-specific serine/threonine protein kinase</fullName>
        <ecNumber evidence="4">2.7.11.1</ecNumber>
    </recommendedName>
</protein>
<dbReference type="PROSITE" id="PS50011">
    <property type="entry name" value="PROTEIN_KINASE_DOM"/>
    <property type="match status" value="1"/>
</dbReference>
<feature type="compositionally biased region" description="Polar residues" evidence="17">
    <location>
        <begin position="10"/>
        <end position="24"/>
    </location>
</feature>
<dbReference type="InterPro" id="IPR011992">
    <property type="entry name" value="EF-hand-dom_pair"/>
</dbReference>
<evidence type="ECO:0000256" key="10">
    <source>
        <dbReference type="ARBA" id="ARBA00022777"/>
    </source>
</evidence>
<feature type="domain" description="EF-hand" evidence="19">
    <location>
        <begin position="428"/>
        <end position="463"/>
    </location>
</feature>
<keyword evidence="10" id="KW-0418">Kinase</keyword>
<evidence type="ECO:0000256" key="4">
    <source>
        <dbReference type="ARBA" id="ARBA00012513"/>
    </source>
</evidence>
<dbReference type="InterPro" id="IPR002048">
    <property type="entry name" value="EF_hand_dom"/>
</dbReference>
<comment type="catalytic activity">
    <reaction evidence="15">
        <text>L-seryl-[protein] + ATP = O-phospho-L-seryl-[protein] + ADP + H(+)</text>
        <dbReference type="Rhea" id="RHEA:17989"/>
        <dbReference type="Rhea" id="RHEA-COMP:9863"/>
        <dbReference type="Rhea" id="RHEA-COMP:11604"/>
        <dbReference type="ChEBI" id="CHEBI:15378"/>
        <dbReference type="ChEBI" id="CHEBI:29999"/>
        <dbReference type="ChEBI" id="CHEBI:30616"/>
        <dbReference type="ChEBI" id="CHEBI:83421"/>
        <dbReference type="ChEBI" id="CHEBI:456216"/>
        <dbReference type="EC" id="2.7.11.1"/>
    </reaction>
</comment>
<dbReference type="Proteomes" id="UP000041254">
    <property type="component" value="Unassembled WGS sequence"/>
</dbReference>
<name>A0A0G4FPT5_VITBC</name>
<dbReference type="InParanoid" id="A0A0G4FPT5"/>
<evidence type="ECO:0000259" key="18">
    <source>
        <dbReference type="PROSITE" id="PS50011"/>
    </source>
</evidence>
<comment type="cofactor">
    <cofactor evidence="1">
        <name>Mg(2+)</name>
        <dbReference type="ChEBI" id="CHEBI:18420"/>
    </cofactor>
</comment>
<dbReference type="Gene3D" id="1.10.238.10">
    <property type="entry name" value="EF-hand"/>
    <property type="match status" value="2"/>
</dbReference>
<evidence type="ECO:0000256" key="5">
    <source>
        <dbReference type="ARBA" id="ARBA00022527"/>
    </source>
</evidence>
<dbReference type="InterPro" id="IPR008271">
    <property type="entry name" value="Ser/Thr_kinase_AS"/>
</dbReference>
<feature type="binding site" evidence="16">
    <location>
        <position position="158"/>
    </location>
    <ligand>
        <name>ATP</name>
        <dbReference type="ChEBI" id="CHEBI:30616"/>
    </ligand>
</feature>
<keyword evidence="11" id="KW-0106">Calcium</keyword>
<evidence type="ECO:0000256" key="8">
    <source>
        <dbReference type="ARBA" id="ARBA00022737"/>
    </source>
</evidence>
<dbReference type="VEuPathDB" id="CryptoDB:Vbra_750"/>
<evidence type="ECO:0000313" key="20">
    <source>
        <dbReference type="EMBL" id="CEM16449.1"/>
    </source>
</evidence>
<comment type="similarity">
    <text evidence="2">Belongs to the centrin family.</text>
</comment>
<proteinExistence type="inferred from homology"/>
<dbReference type="EC" id="2.7.11.1" evidence="4"/>
<dbReference type="Gene3D" id="3.30.200.20">
    <property type="entry name" value="Phosphorylase Kinase, domain 1"/>
    <property type="match status" value="1"/>
</dbReference>
<feature type="domain" description="EF-hand" evidence="19">
    <location>
        <begin position="465"/>
        <end position="500"/>
    </location>
</feature>
<dbReference type="SUPFAM" id="SSF56112">
    <property type="entry name" value="Protein kinase-like (PK-like)"/>
    <property type="match status" value="1"/>
</dbReference>
<dbReference type="Pfam" id="PF13202">
    <property type="entry name" value="EF-hand_5"/>
    <property type="match status" value="1"/>
</dbReference>
<evidence type="ECO:0000256" key="3">
    <source>
        <dbReference type="ARBA" id="ARBA00011245"/>
    </source>
</evidence>
<feature type="domain" description="EF-hand" evidence="19">
    <location>
        <begin position="501"/>
        <end position="536"/>
    </location>
</feature>
<evidence type="ECO:0000256" key="9">
    <source>
        <dbReference type="ARBA" id="ARBA00022741"/>
    </source>
</evidence>
<dbReference type="InterPro" id="IPR018247">
    <property type="entry name" value="EF_Hand_1_Ca_BS"/>
</dbReference>
<dbReference type="Gene3D" id="1.10.510.10">
    <property type="entry name" value="Transferase(Phosphotransferase) domain 1"/>
    <property type="match status" value="1"/>
</dbReference>
<dbReference type="FunFam" id="1.10.238.10:FF:000178">
    <property type="entry name" value="Calmodulin-2 A"/>
    <property type="match status" value="1"/>
</dbReference>
<evidence type="ECO:0000259" key="19">
    <source>
        <dbReference type="PROSITE" id="PS50222"/>
    </source>
</evidence>
<feature type="region of interest" description="Disordered" evidence="17">
    <location>
        <begin position="594"/>
        <end position="649"/>
    </location>
</feature>
<dbReference type="SMART" id="SM00220">
    <property type="entry name" value="S_TKc"/>
    <property type="match status" value="1"/>
</dbReference>
<keyword evidence="12 16" id="KW-0067">ATP-binding</keyword>
<dbReference type="OrthoDB" id="74764at2759"/>
<dbReference type="GO" id="GO:0043226">
    <property type="term" value="C:organelle"/>
    <property type="evidence" value="ECO:0007669"/>
    <property type="project" value="UniProtKB-ARBA"/>
</dbReference>
<feature type="region of interest" description="Disordered" evidence="17">
    <location>
        <begin position="1"/>
        <end position="24"/>
    </location>
</feature>
<dbReference type="PROSITE" id="PS00108">
    <property type="entry name" value="PROTEIN_KINASE_ST"/>
    <property type="match status" value="1"/>
</dbReference>
<evidence type="ECO:0000256" key="2">
    <source>
        <dbReference type="ARBA" id="ARBA00005253"/>
    </source>
</evidence>
<dbReference type="PROSITE" id="PS00107">
    <property type="entry name" value="PROTEIN_KINASE_ATP"/>
    <property type="match status" value="1"/>
</dbReference>
<reference evidence="20 21" key="1">
    <citation type="submission" date="2014-11" db="EMBL/GenBank/DDBJ databases">
        <authorList>
            <person name="Zhu J."/>
            <person name="Qi W."/>
            <person name="Song R."/>
        </authorList>
    </citation>
    <scope>NUCLEOTIDE SEQUENCE [LARGE SCALE GENOMIC DNA]</scope>
</reference>
<dbReference type="InterPro" id="IPR000719">
    <property type="entry name" value="Prot_kinase_dom"/>
</dbReference>
<dbReference type="STRING" id="1169540.A0A0G4FPT5"/>
<evidence type="ECO:0000256" key="15">
    <source>
        <dbReference type="ARBA" id="ARBA00048679"/>
    </source>
</evidence>
<evidence type="ECO:0000256" key="14">
    <source>
        <dbReference type="ARBA" id="ARBA00047899"/>
    </source>
</evidence>
<gene>
    <name evidence="20" type="ORF">Vbra_750</name>
</gene>
<feature type="domain" description="Protein kinase" evidence="18">
    <location>
        <begin position="129"/>
        <end position="387"/>
    </location>
</feature>
<evidence type="ECO:0000256" key="1">
    <source>
        <dbReference type="ARBA" id="ARBA00001946"/>
    </source>
</evidence>
<dbReference type="PROSITE" id="PS50222">
    <property type="entry name" value="EF_HAND_2"/>
    <property type="match status" value="3"/>
</dbReference>
<evidence type="ECO:0000256" key="7">
    <source>
        <dbReference type="ARBA" id="ARBA00022723"/>
    </source>
</evidence>
<dbReference type="CDD" id="cd00051">
    <property type="entry name" value="EFh"/>
    <property type="match status" value="1"/>
</dbReference>
<evidence type="ECO:0000313" key="21">
    <source>
        <dbReference type="Proteomes" id="UP000041254"/>
    </source>
</evidence>
<dbReference type="GO" id="GO:0005524">
    <property type="term" value="F:ATP binding"/>
    <property type="evidence" value="ECO:0007669"/>
    <property type="project" value="UniProtKB-UniRule"/>
</dbReference>
<dbReference type="PROSITE" id="PS00018">
    <property type="entry name" value="EF_HAND_1"/>
    <property type="match status" value="3"/>
</dbReference>
<comment type="subunit">
    <text evidence="3">Monomer.</text>
</comment>
<feature type="region of interest" description="Disordered" evidence="17">
    <location>
        <begin position="37"/>
        <end position="80"/>
    </location>
</feature>
<dbReference type="Pfam" id="PF13499">
    <property type="entry name" value="EF-hand_7"/>
    <property type="match status" value="1"/>
</dbReference>
<keyword evidence="6" id="KW-0808">Transferase</keyword>
<keyword evidence="7" id="KW-0479">Metal-binding</keyword>
<organism evidence="20 21">
    <name type="scientific">Vitrella brassicaformis (strain CCMP3155)</name>
    <dbReference type="NCBI Taxonomy" id="1169540"/>
    <lineage>
        <taxon>Eukaryota</taxon>
        <taxon>Sar</taxon>
        <taxon>Alveolata</taxon>
        <taxon>Colpodellida</taxon>
        <taxon>Vitrellaceae</taxon>
        <taxon>Vitrella</taxon>
    </lineage>
</organism>
<dbReference type="FunFam" id="3.30.200.20:FF:000315">
    <property type="entry name" value="Calcium-dependent protein kinase 3"/>
    <property type="match status" value="1"/>
</dbReference>
<comment type="catalytic activity">
    <reaction evidence="14">
        <text>L-threonyl-[protein] + ATP = O-phospho-L-threonyl-[protein] + ADP + H(+)</text>
        <dbReference type="Rhea" id="RHEA:46608"/>
        <dbReference type="Rhea" id="RHEA-COMP:11060"/>
        <dbReference type="Rhea" id="RHEA-COMP:11605"/>
        <dbReference type="ChEBI" id="CHEBI:15378"/>
        <dbReference type="ChEBI" id="CHEBI:30013"/>
        <dbReference type="ChEBI" id="CHEBI:30616"/>
        <dbReference type="ChEBI" id="CHEBI:61977"/>
        <dbReference type="ChEBI" id="CHEBI:456216"/>
        <dbReference type="EC" id="2.7.11.1"/>
    </reaction>
</comment>
<keyword evidence="5" id="KW-0723">Serine/threonine-protein kinase</keyword>
<keyword evidence="21" id="KW-1185">Reference proteome</keyword>
<dbReference type="GO" id="GO:0005509">
    <property type="term" value="F:calcium ion binding"/>
    <property type="evidence" value="ECO:0007669"/>
    <property type="project" value="InterPro"/>
</dbReference>
<comment type="similarity">
    <text evidence="13">Belongs to the protein kinase superfamily. Ser/Thr protein kinase family. CDPK subfamily.</text>
</comment>
<dbReference type="AlphaFoldDB" id="A0A0G4FPT5"/>
<evidence type="ECO:0000256" key="6">
    <source>
        <dbReference type="ARBA" id="ARBA00022679"/>
    </source>
</evidence>
<dbReference type="FunFam" id="1.10.510.10:FF:000571">
    <property type="entry name" value="Maternal embryonic leucine zipper kinase"/>
    <property type="match status" value="1"/>
</dbReference>
<evidence type="ECO:0000256" key="13">
    <source>
        <dbReference type="ARBA" id="ARBA00024334"/>
    </source>
</evidence>
<dbReference type="SMART" id="SM00054">
    <property type="entry name" value="EFh"/>
    <property type="match status" value="3"/>
</dbReference>
<dbReference type="SUPFAM" id="SSF47473">
    <property type="entry name" value="EF-hand"/>
    <property type="match status" value="1"/>
</dbReference>
<keyword evidence="8" id="KW-0677">Repeat</keyword>